<name>A0A3B0Y316_9ZZZZ</name>
<dbReference type="Pfam" id="PF13707">
    <property type="entry name" value="RloB"/>
    <property type="match status" value="1"/>
</dbReference>
<dbReference type="AlphaFoldDB" id="A0A3B0Y316"/>
<protein>
    <recommendedName>
        <fullName evidence="2">CRISPR-associated protein</fullName>
    </recommendedName>
</protein>
<reference evidence="1" key="1">
    <citation type="submission" date="2018-06" db="EMBL/GenBank/DDBJ databases">
        <authorList>
            <person name="Zhirakovskaya E."/>
        </authorList>
    </citation>
    <scope>NUCLEOTIDE SEQUENCE</scope>
</reference>
<dbReference type="EMBL" id="UOFK01000053">
    <property type="protein sequence ID" value="VAW74101.1"/>
    <property type="molecule type" value="Genomic_DNA"/>
</dbReference>
<accession>A0A3B0Y316</accession>
<gene>
    <name evidence="1" type="ORF">MNBD_GAMMA13-305</name>
</gene>
<proteinExistence type="predicted"/>
<evidence type="ECO:0000313" key="1">
    <source>
        <dbReference type="EMBL" id="VAW74101.1"/>
    </source>
</evidence>
<dbReference type="InterPro" id="IPR025591">
    <property type="entry name" value="RloB"/>
</dbReference>
<sequence>MASNLERRKSRRAPYDRVLVVCEGSKTEPNYLQELIDCLKLSSANVEIDGSSGSSPVSVVQHAKSRYAEERRKNDAFDRVFCVFDKDTHAGYAQALDEISRSVPGRVFSSINSVPCFEYWLLLHFVFSTRSYTGAGAKSACARLIEELHRYIPGYSKGASGLFKDLMDRTDQAMASSKRALQEAQSNGTDNPSTLMHELVEYLKCLEDGP</sequence>
<organism evidence="1">
    <name type="scientific">hydrothermal vent metagenome</name>
    <dbReference type="NCBI Taxonomy" id="652676"/>
    <lineage>
        <taxon>unclassified sequences</taxon>
        <taxon>metagenomes</taxon>
        <taxon>ecological metagenomes</taxon>
    </lineage>
</organism>
<evidence type="ECO:0008006" key="2">
    <source>
        <dbReference type="Google" id="ProtNLM"/>
    </source>
</evidence>